<proteinExistence type="predicted"/>
<evidence type="ECO:0000313" key="2">
    <source>
        <dbReference type="EMBL" id="WWD82912.1"/>
    </source>
</evidence>
<accession>A0ABZ2ET68</accession>
<feature type="transmembrane region" description="Helical" evidence="1">
    <location>
        <begin position="102"/>
        <end position="121"/>
    </location>
</feature>
<evidence type="ECO:0000313" key="3">
    <source>
        <dbReference type="Proteomes" id="UP001348492"/>
    </source>
</evidence>
<keyword evidence="1" id="KW-0472">Membrane</keyword>
<dbReference type="RefSeq" id="WP_018589365.1">
    <property type="nucleotide sequence ID" value="NZ_CP117523.1"/>
</dbReference>
<keyword evidence="1" id="KW-0812">Transmembrane</keyword>
<feature type="transmembrane region" description="Helical" evidence="1">
    <location>
        <begin position="20"/>
        <end position="41"/>
    </location>
</feature>
<keyword evidence="3" id="KW-1185">Reference proteome</keyword>
<gene>
    <name evidence="2" type="ORF">TEGL_13100</name>
</gene>
<name>A0ABZ2ET68_9FIRM</name>
<protein>
    <submittedName>
        <fullName evidence="2">Uncharacterized protein</fullName>
    </submittedName>
</protein>
<dbReference type="EMBL" id="CP117523">
    <property type="protein sequence ID" value="WWD82912.1"/>
    <property type="molecule type" value="Genomic_DNA"/>
</dbReference>
<reference evidence="2 3" key="1">
    <citation type="journal article" date="2023" name="PLoS ONE">
        <title>Genome-based metabolic and phylogenomic analysis of three Terrisporobacter species.</title>
        <authorList>
            <person name="Boer T."/>
            <person name="Bengelsdorf F.R."/>
            <person name="Bomeke M."/>
            <person name="Daniel R."/>
            <person name="Poehlein A."/>
        </authorList>
    </citation>
    <scope>NUCLEOTIDE SEQUENCE [LARGE SCALE GENOMIC DNA]</scope>
    <source>
        <strain evidence="2 3">DSM 1288</strain>
    </source>
</reference>
<dbReference type="Proteomes" id="UP001348492">
    <property type="component" value="Chromosome"/>
</dbReference>
<evidence type="ECO:0000256" key="1">
    <source>
        <dbReference type="SAM" id="Phobius"/>
    </source>
</evidence>
<feature type="transmembrane region" description="Helical" evidence="1">
    <location>
        <begin position="78"/>
        <end position="96"/>
    </location>
</feature>
<keyword evidence="1" id="KW-1133">Transmembrane helix</keyword>
<sequence>MDILKYSINSLIFKIDMEEFLIGLPFFMVEFLFLFILYLTLRLWISDIILRFLIECFTKNMVDMIDYPKKVKNILNRYISIGLVLIFITPNIVSLFLFDYNRIIYCFIQICIAISTVVLVYKNIDKS</sequence>
<organism evidence="2 3">
    <name type="scientific">Terrisporobacter glycolicus ATCC 14880 = DSM 1288</name>
    <dbReference type="NCBI Taxonomy" id="1121315"/>
    <lineage>
        <taxon>Bacteria</taxon>
        <taxon>Bacillati</taxon>
        <taxon>Bacillota</taxon>
        <taxon>Clostridia</taxon>
        <taxon>Peptostreptococcales</taxon>
        <taxon>Peptostreptococcaceae</taxon>
        <taxon>Terrisporobacter</taxon>
    </lineage>
</organism>